<name>A0A9N8ZC00_9GLOM</name>
<dbReference type="PANTHER" id="PTHR10582">
    <property type="entry name" value="TRANSIENT RECEPTOR POTENTIAL ION CHANNEL PROTEIN"/>
    <property type="match status" value="1"/>
</dbReference>
<protein>
    <submittedName>
        <fullName evidence="4">8760_t:CDS:1</fullName>
    </submittedName>
</protein>
<dbReference type="GO" id="GO:0005886">
    <property type="term" value="C:plasma membrane"/>
    <property type="evidence" value="ECO:0007669"/>
    <property type="project" value="TreeGrafter"/>
</dbReference>
<keyword evidence="3" id="KW-0472">Membrane</keyword>
<feature type="transmembrane region" description="Helical" evidence="3">
    <location>
        <begin position="1091"/>
        <end position="1108"/>
    </location>
</feature>
<gene>
    <name evidence="4" type="ORF">DEBURN_LOCUS3782</name>
</gene>
<accession>A0A9N8ZC00</accession>
<proteinExistence type="predicted"/>
<feature type="transmembrane region" description="Helical" evidence="3">
    <location>
        <begin position="999"/>
        <end position="1021"/>
    </location>
</feature>
<evidence type="ECO:0000256" key="3">
    <source>
        <dbReference type="SAM" id="Phobius"/>
    </source>
</evidence>
<reference evidence="4" key="1">
    <citation type="submission" date="2021-06" db="EMBL/GenBank/DDBJ databases">
        <authorList>
            <person name="Kallberg Y."/>
            <person name="Tangrot J."/>
            <person name="Rosling A."/>
        </authorList>
    </citation>
    <scope>NUCLEOTIDE SEQUENCE</scope>
    <source>
        <strain evidence="4">AZ414A</strain>
    </source>
</reference>
<keyword evidence="1" id="KW-0677">Repeat</keyword>
<feature type="region of interest" description="Disordered" evidence="2">
    <location>
        <begin position="1228"/>
        <end position="1252"/>
    </location>
</feature>
<dbReference type="GO" id="GO:0098703">
    <property type="term" value="P:calcium ion import across plasma membrane"/>
    <property type="evidence" value="ECO:0007669"/>
    <property type="project" value="TreeGrafter"/>
</dbReference>
<dbReference type="GO" id="GO:0005216">
    <property type="term" value="F:monoatomic ion channel activity"/>
    <property type="evidence" value="ECO:0007669"/>
    <property type="project" value="InterPro"/>
</dbReference>
<evidence type="ECO:0000256" key="1">
    <source>
        <dbReference type="ARBA" id="ARBA00022737"/>
    </source>
</evidence>
<evidence type="ECO:0000313" key="4">
    <source>
        <dbReference type="EMBL" id="CAG8483301.1"/>
    </source>
</evidence>
<comment type="caution">
    <text evidence="4">The sequence shown here is derived from an EMBL/GenBank/DDBJ whole genome shotgun (WGS) entry which is preliminary data.</text>
</comment>
<dbReference type="OrthoDB" id="2433234at2759"/>
<feature type="transmembrane region" description="Helical" evidence="3">
    <location>
        <begin position="920"/>
        <end position="947"/>
    </location>
</feature>
<feature type="transmembrane region" description="Helical" evidence="3">
    <location>
        <begin position="888"/>
        <end position="908"/>
    </location>
</feature>
<feature type="transmembrane region" description="Helical" evidence="3">
    <location>
        <begin position="857"/>
        <end position="876"/>
    </location>
</feature>
<sequence length="1290" mass="149256">MSPDGQQIVTFNPGKCEFTLYDIENFSKSISTFQCEDIDYDKRCCYSLAISNCINDDNERLVALSCFDAREILYDQSENPNRDDDEELGENGNQSHTWIISTTYKSEIHTSLGIIGGVIRFLDSDVKISGSKLLIDKTVIIVVNASGIYKQTFNNDNIILKQTVRRFLNPSFAKIEQFQLPQQLSISLSRLDHGQNALNLLHTSIIRNHFMAHSFKNRQQIIEMYSLITGDLEMLFKRHESSVAPNIIRGSPVFAISQNEGILAFCRGTISITLYLLENGLEITTKQLEGRRGRIYKIVAIEFIDNDRKLLIALEEETENLSGEISIHQIFVVWDLYTTFKDSIRQINYSESQEPLKMDATHRLINSHGKMSVVTDSGNIISVLDHQDVALIRNPPSKEMTKIDIIEDDVFHAIYNLNGERFDTSELTKNQLIIHNVEPWHSKNQYFRLSIWLDSTKILEYIWASKNVGSTGLRVQELKVGEREFVLNLSIPSTKFSTTKSMTIHWPNNINVLEGACRSLYVLGEMKHIVAGHKNSNRIEYLIECTQRLVRKYITKYGIFRLTDIRYSIMKYLIKSHQERLIKQILNKKINGKNSNIHVPRLYKRVRVDNDDKSNINMSRSIEKLKKTLKTTETIKTSPELKLKSKSDLHNAILCTQRRVDSTAILKYLIDYYADNAKEYNNDDGFVQSLFKKPCFGVTEAYTPPLHINSLDQKEGNKVSMIHALILKPRLASKPKITLLESIRFFKRIKKIIPHHTLVEISTSYNDRKVYKVPLPDFTVYPKGLKDHNENYLWILFTLFRIFWWPRGNVIKDTSEKSPFLRVIHEEESNEIYRTPAIMAVSAFKWSAARRHFIRHILTYILYAITYTITVISYSFTGESTNLFKSDSAAVIKSISFFVYVYTGWYLIVTEIVQLKRAGWYKYISIYSFFDIASVLLPFAVNIVSILNIYEVINLKYSVYNTVLAFTALVMWLEVLLLLRYFEAPGRFIYIITSILNNIWPFFAFMLIAILAFGHAMFLLLNHADDESLQRSTYKVEDTSDPGLYSNIEITQVIDKSSYLDNYYSHILSSVAAVFFWTNGRWDQLGQWDNYSVIIISILGSIILVGAFETANEEGRAAVQKYRAELIAEYETLEKPFGSKKGNPRYIYYIPNPDLIDNWLEETKKDNEKQRSRLMGNYSYSKKYKHILNDDSLEIEPITTKYNKFDKIRLIDEEIFELKVTSKSNKKSQINSKSSSSFKNKSSNEPFTDDDQLSTLQDKFSHEFKARIDSLENNFRTLLTTLNSQNDQNS</sequence>
<keyword evidence="5" id="KW-1185">Reference proteome</keyword>
<dbReference type="Proteomes" id="UP000789706">
    <property type="component" value="Unassembled WGS sequence"/>
</dbReference>
<dbReference type="InterPro" id="IPR024862">
    <property type="entry name" value="TRPV"/>
</dbReference>
<dbReference type="PANTHER" id="PTHR10582:SF2">
    <property type="entry name" value="INACTIVE"/>
    <property type="match status" value="1"/>
</dbReference>
<feature type="transmembrane region" description="Helical" evidence="3">
    <location>
        <begin position="959"/>
        <end position="979"/>
    </location>
</feature>
<keyword evidence="3" id="KW-1133">Transmembrane helix</keyword>
<evidence type="ECO:0000313" key="5">
    <source>
        <dbReference type="Proteomes" id="UP000789706"/>
    </source>
</evidence>
<feature type="compositionally biased region" description="Low complexity" evidence="2">
    <location>
        <begin position="1228"/>
        <end position="1244"/>
    </location>
</feature>
<dbReference type="EMBL" id="CAJVPK010000251">
    <property type="protein sequence ID" value="CAG8483301.1"/>
    <property type="molecule type" value="Genomic_DNA"/>
</dbReference>
<evidence type="ECO:0000256" key="2">
    <source>
        <dbReference type="SAM" id="MobiDB-lite"/>
    </source>
</evidence>
<organism evidence="4 5">
    <name type="scientific">Diversispora eburnea</name>
    <dbReference type="NCBI Taxonomy" id="1213867"/>
    <lineage>
        <taxon>Eukaryota</taxon>
        <taxon>Fungi</taxon>
        <taxon>Fungi incertae sedis</taxon>
        <taxon>Mucoromycota</taxon>
        <taxon>Glomeromycotina</taxon>
        <taxon>Glomeromycetes</taxon>
        <taxon>Diversisporales</taxon>
        <taxon>Diversisporaceae</taxon>
        <taxon>Diversispora</taxon>
    </lineage>
</organism>
<keyword evidence="3" id="KW-0812">Transmembrane</keyword>